<dbReference type="EMBL" id="JAATEP010000025">
    <property type="protein sequence ID" value="NJP93869.1"/>
    <property type="molecule type" value="Genomic_DNA"/>
</dbReference>
<accession>A0ABX1BBW7</accession>
<protein>
    <recommendedName>
        <fullName evidence="4">Lipoprotein</fullName>
    </recommendedName>
</protein>
<sequence length="93" mass="9827">MTARSKGRSSSALLVVWSLFAASACFLACCLLYEVFEPLVGWQAGHGALWLGALSLTPVGPGLRGLLAPGRAMGGRPRRLGWSGVWAPPEHHS</sequence>
<keyword evidence="1" id="KW-0472">Membrane</keyword>
<evidence type="ECO:0000256" key="1">
    <source>
        <dbReference type="SAM" id="Phobius"/>
    </source>
</evidence>
<evidence type="ECO:0000313" key="2">
    <source>
        <dbReference type="EMBL" id="NJP93869.1"/>
    </source>
</evidence>
<comment type="caution">
    <text evidence="2">The sequence shown here is derived from an EMBL/GenBank/DDBJ whole genome shotgun (WGS) entry which is preliminary data.</text>
</comment>
<feature type="transmembrane region" description="Helical" evidence="1">
    <location>
        <begin position="12"/>
        <end position="36"/>
    </location>
</feature>
<keyword evidence="3" id="KW-1185">Reference proteome</keyword>
<dbReference type="Proteomes" id="UP000696294">
    <property type="component" value="Unassembled WGS sequence"/>
</dbReference>
<evidence type="ECO:0008006" key="4">
    <source>
        <dbReference type="Google" id="ProtNLM"/>
    </source>
</evidence>
<keyword evidence="1" id="KW-0812">Transmembrane</keyword>
<gene>
    <name evidence="2" type="ORF">HCN51_31255</name>
</gene>
<name>A0ABX1BBW7_9ACTN</name>
<reference evidence="2 3" key="1">
    <citation type="submission" date="2020-03" db="EMBL/GenBank/DDBJ databases">
        <title>WGS of actinomycetes isolated from Thailand.</title>
        <authorList>
            <person name="Thawai C."/>
        </authorList>
    </citation>
    <scope>NUCLEOTIDE SEQUENCE [LARGE SCALE GENOMIC DNA]</scope>
    <source>
        <strain evidence="2 3">FMUSA5-5</strain>
    </source>
</reference>
<organism evidence="2 3">
    <name type="scientific">Nonomuraea composti</name>
    <dbReference type="NCBI Taxonomy" id="2720023"/>
    <lineage>
        <taxon>Bacteria</taxon>
        <taxon>Bacillati</taxon>
        <taxon>Actinomycetota</taxon>
        <taxon>Actinomycetes</taxon>
        <taxon>Streptosporangiales</taxon>
        <taxon>Streptosporangiaceae</taxon>
        <taxon>Nonomuraea</taxon>
    </lineage>
</organism>
<proteinExistence type="predicted"/>
<evidence type="ECO:0000313" key="3">
    <source>
        <dbReference type="Proteomes" id="UP000696294"/>
    </source>
</evidence>
<keyword evidence="1" id="KW-1133">Transmembrane helix</keyword>
<dbReference type="RefSeq" id="WP_168014294.1">
    <property type="nucleotide sequence ID" value="NZ_JAATEP010000025.1"/>
</dbReference>
<feature type="transmembrane region" description="Helical" evidence="1">
    <location>
        <begin position="48"/>
        <end position="67"/>
    </location>
</feature>
<dbReference type="PROSITE" id="PS51257">
    <property type="entry name" value="PROKAR_LIPOPROTEIN"/>
    <property type="match status" value="1"/>
</dbReference>